<reference evidence="2 3" key="1">
    <citation type="submission" date="2024-11" db="EMBL/GenBank/DDBJ databases">
        <title>Chromosome-level genome assembly of Eucalyptus globulus Labill. provides insights into its genome evolution.</title>
        <authorList>
            <person name="Li X."/>
        </authorList>
    </citation>
    <scope>NUCLEOTIDE SEQUENCE [LARGE SCALE GENOMIC DNA]</scope>
    <source>
        <strain evidence="2">CL2024</strain>
        <tissue evidence="2">Fresh tender leaves</tissue>
    </source>
</reference>
<evidence type="ECO:0000313" key="2">
    <source>
        <dbReference type="EMBL" id="KAL3715578.1"/>
    </source>
</evidence>
<dbReference type="Proteomes" id="UP001634007">
    <property type="component" value="Unassembled WGS sequence"/>
</dbReference>
<keyword evidence="3" id="KW-1185">Reference proteome</keyword>
<dbReference type="AlphaFoldDB" id="A0ABD3INP7"/>
<dbReference type="PANTHER" id="PTHR36396:SF1">
    <property type="entry name" value="MALTASE-GLUCOAMYLASE, INTESTINAL PROTEIN"/>
    <property type="match status" value="1"/>
</dbReference>
<organism evidence="2 3">
    <name type="scientific">Eucalyptus globulus</name>
    <name type="common">Tasmanian blue gum</name>
    <dbReference type="NCBI Taxonomy" id="34317"/>
    <lineage>
        <taxon>Eukaryota</taxon>
        <taxon>Viridiplantae</taxon>
        <taxon>Streptophyta</taxon>
        <taxon>Embryophyta</taxon>
        <taxon>Tracheophyta</taxon>
        <taxon>Spermatophyta</taxon>
        <taxon>Magnoliopsida</taxon>
        <taxon>eudicotyledons</taxon>
        <taxon>Gunneridae</taxon>
        <taxon>Pentapetalae</taxon>
        <taxon>rosids</taxon>
        <taxon>malvids</taxon>
        <taxon>Myrtales</taxon>
        <taxon>Myrtaceae</taxon>
        <taxon>Myrtoideae</taxon>
        <taxon>Eucalypteae</taxon>
        <taxon>Eucalyptus</taxon>
    </lineage>
</organism>
<proteinExistence type="predicted"/>
<feature type="transmembrane region" description="Helical" evidence="1">
    <location>
        <begin position="154"/>
        <end position="179"/>
    </location>
</feature>
<keyword evidence="1" id="KW-1133">Transmembrane helix</keyword>
<evidence type="ECO:0000256" key="1">
    <source>
        <dbReference type="SAM" id="Phobius"/>
    </source>
</evidence>
<comment type="caution">
    <text evidence="2">The sequence shown here is derived from an EMBL/GenBank/DDBJ whole genome shotgun (WGS) entry which is preliminary data.</text>
</comment>
<gene>
    <name evidence="2" type="ORF">ACJRO7_007329</name>
</gene>
<accession>A0ABD3INP7</accession>
<keyword evidence="1" id="KW-0812">Transmembrane</keyword>
<evidence type="ECO:0000313" key="3">
    <source>
        <dbReference type="Proteomes" id="UP001634007"/>
    </source>
</evidence>
<dbReference type="PANTHER" id="PTHR36396">
    <property type="entry name" value="MALTASE-GLUCOAMYLASE, INTESTINAL PROTEIN"/>
    <property type="match status" value="1"/>
</dbReference>
<protein>
    <submittedName>
        <fullName evidence="2">Uncharacterized protein</fullName>
    </submittedName>
</protein>
<sequence length="186" mass="20402">MGSLWHRLSIDPRVISAPRFDSFFQVLIWVDVLMPEQFLEVACKSSGKRRRFAAGTEAGFAVRVMNKKLEGGSPFALHIEAVKAGEEGVTFGPNSALVDYGSGWRLQTVTEVDYAGEDKGEEFRMARAPFRNANGSSVVMDVGKPVSLVYIGKILVAFVLIFVLGAILTLALEYLPMLILSINSLM</sequence>
<dbReference type="EMBL" id="JBJKBG010000011">
    <property type="protein sequence ID" value="KAL3715578.1"/>
    <property type="molecule type" value="Genomic_DNA"/>
</dbReference>
<keyword evidence="1" id="KW-0472">Membrane</keyword>
<name>A0ABD3INP7_EUCGL</name>